<dbReference type="InterPro" id="IPR009187">
    <property type="entry name" value="Prok_Ku"/>
</dbReference>
<keyword evidence="2" id="KW-0233">DNA recombination</keyword>
<name>A0ABZ1URZ8_9BURK</name>
<organism evidence="5 6">
    <name type="scientific">[Empedobacter] haloabium</name>
    <dbReference type="NCBI Taxonomy" id="592317"/>
    <lineage>
        <taxon>Bacteria</taxon>
        <taxon>Pseudomonadati</taxon>
        <taxon>Pseudomonadota</taxon>
        <taxon>Betaproteobacteria</taxon>
        <taxon>Burkholderiales</taxon>
        <taxon>Oxalobacteraceae</taxon>
        <taxon>Telluria group</taxon>
        <taxon>Telluria group incertae sedis</taxon>
    </lineage>
</organism>
<feature type="compositionally biased region" description="Acidic residues" evidence="3">
    <location>
        <begin position="274"/>
        <end position="293"/>
    </location>
</feature>
<feature type="compositionally biased region" description="Polar residues" evidence="3">
    <location>
        <begin position="307"/>
        <end position="318"/>
    </location>
</feature>
<comment type="function">
    <text evidence="2">With LigD forms a non-homologous end joining (NHEJ) DNA repair enzyme, which repairs dsDNA breaks with reduced fidelity. Binds linear dsDNA with 5'- and 3'- overhangs but not closed circular dsDNA nor ssDNA. Recruits and stimulates the ligase activity of LigD.</text>
</comment>
<evidence type="ECO:0000256" key="1">
    <source>
        <dbReference type="ARBA" id="ARBA00023125"/>
    </source>
</evidence>
<evidence type="ECO:0000313" key="6">
    <source>
        <dbReference type="Proteomes" id="UP000321323"/>
    </source>
</evidence>
<protein>
    <recommendedName>
        <fullName evidence="2">Non-homologous end joining protein Ku</fullName>
    </recommendedName>
</protein>
<keyword evidence="1 2" id="KW-0238">DNA-binding</keyword>
<reference evidence="5 6" key="1">
    <citation type="journal article" date="2019" name="Int. J. Syst. Evol. Microbiol.">
        <title>The Draft Whole-Genome Sequence of the Antibiotic Producer Empedobacter haloabium ATCC 31962 Provides Indications for Its Taxonomic Reclassification.</title>
        <authorList>
            <person name="Miess H."/>
            <person name="Arlt P."/>
            <person name="Apel A.K."/>
            <person name="Weber T."/>
            <person name="Nieselt K."/>
            <person name="Hanssen F."/>
            <person name="Czemmel S."/>
            <person name="Nahnsen S."/>
            <person name="Gross H."/>
        </authorList>
    </citation>
    <scope>NUCLEOTIDE SEQUENCE [LARGE SCALE GENOMIC DNA]</scope>
    <source>
        <strain evidence="5 6">ATCC 31962</strain>
    </source>
</reference>
<dbReference type="HAMAP" id="MF_01875">
    <property type="entry name" value="Prokaryotic_Ku"/>
    <property type="match status" value="1"/>
</dbReference>
<evidence type="ECO:0000259" key="4">
    <source>
        <dbReference type="SMART" id="SM00559"/>
    </source>
</evidence>
<sequence>MARALWKGAISFGLVHIPVELHSAVKSNELDLTMLDKRDFSPIGYKRYNKTTEKEVAWDNIIKGYEYQPGEYVVLSDEDLRQANVKATQTIDILAFVDAEDVPLTYYETPYYLAPGRGGAKVYALLRETLRRAGKIGIATVVIRTKQHLCALVAAEDGIIMNTLRYAEEIRDTEGLDLPDKGTKATGIKEKELEMALSLVEGMSEDWAPEQYHDTYKDDVLALVEKKIKAKQTKTITMPSKDGEAAPSTNVIDLVALLKQSLGAKPGKGKAAAADEDEEEDEVEADEDTDDDEPPPKARRPAPRGSASVNARSTSRTGTASKSTVAAKAKAKASPAKAEASKSVAKKAVAKPAAKKTAAKSATTSTRRRAA</sequence>
<feature type="compositionally biased region" description="Low complexity" evidence="3">
    <location>
        <begin position="319"/>
        <end position="343"/>
    </location>
</feature>
<evidence type="ECO:0000256" key="2">
    <source>
        <dbReference type="HAMAP-Rule" id="MF_01875"/>
    </source>
</evidence>
<dbReference type="Pfam" id="PF02735">
    <property type="entry name" value="Ku"/>
    <property type="match status" value="1"/>
</dbReference>
<evidence type="ECO:0000313" key="5">
    <source>
        <dbReference type="EMBL" id="WUR15527.1"/>
    </source>
</evidence>
<dbReference type="SUPFAM" id="SSF100939">
    <property type="entry name" value="SPOC domain-like"/>
    <property type="match status" value="1"/>
</dbReference>
<keyword evidence="2" id="KW-0227">DNA damage</keyword>
<feature type="compositionally biased region" description="Basic residues" evidence="3">
    <location>
        <begin position="344"/>
        <end position="358"/>
    </location>
</feature>
<dbReference type="PANTHER" id="PTHR41251:SF1">
    <property type="entry name" value="NON-HOMOLOGOUS END JOINING PROTEIN KU"/>
    <property type="match status" value="1"/>
</dbReference>
<gene>
    <name evidence="2" type="primary">ku</name>
    <name evidence="5" type="ORF">E7V67_010630</name>
</gene>
<keyword evidence="2" id="KW-0234">DNA repair</keyword>
<comment type="similarity">
    <text evidence="2">Belongs to the prokaryotic Ku family.</text>
</comment>
<dbReference type="SMART" id="SM00559">
    <property type="entry name" value="Ku78"/>
    <property type="match status" value="1"/>
</dbReference>
<dbReference type="CDD" id="cd00789">
    <property type="entry name" value="KU_like"/>
    <property type="match status" value="1"/>
</dbReference>
<dbReference type="NCBIfam" id="TIGR02772">
    <property type="entry name" value="Ku_bact"/>
    <property type="match status" value="1"/>
</dbReference>
<accession>A0ABZ1URZ8</accession>
<dbReference type="PANTHER" id="PTHR41251">
    <property type="entry name" value="NON-HOMOLOGOUS END JOINING PROTEIN KU"/>
    <property type="match status" value="1"/>
</dbReference>
<dbReference type="EMBL" id="CP136508">
    <property type="protein sequence ID" value="WUR15527.1"/>
    <property type="molecule type" value="Genomic_DNA"/>
</dbReference>
<dbReference type="InterPro" id="IPR006164">
    <property type="entry name" value="DNA_bd_Ku70/Ku80"/>
</dbReference>
<proteinExistence type="inferred from homology"/>
<evidence type="ECO:0000256" key="3">
    <source>
        <dbReference type="SAM" id="MobiDB-lite"/>
    </source>
</evidence>
<dbReference type="InterPro" id="IPR016194">
    <property type="entry name" value="SPOC-like_C_dom_sf"/>
</dbReference>
<dbReference type="Proteomes" id="UP000321323">
    <property type="component" value="Chromosome"/>
</dbReference>
<feature type="domain" description="Ku" evidence="4">
    <location>
        <begin position="53"/>
        <end position="181"/>
    </location>
</feature>
<feature type="region of interest" description="Disordered" evidence="3">
    <location>
        <begin position="263"/>
        <end position="371"/>
    </location>
</feature>
<dbReference type="Gene3D" id="2.40.290.10">
    <property type="match status" value="1"/>
</dbReference>
<comment type="subunit">
    <text evidence="2">Homodimer. Interacts with LigD.</text>
</comment>
<keyword evidence="6" id="KW-1185">Reference proteome</keyword>